<accession>A0A3A5MLI7</accession>
<reference evidence="1 2" key="1">
    <citation type="submission" date="2018-09" db="EMBL/GenBank/DDBJ databases">
        <title>Novel species of Cryobacterium.</title>
        <authorList>
            <person name="Liu Q."/>
            <person name="Xin Y.-H."/>
        </authorList>
    </citation>
    <scope>NUCLEOTIDE SEQUENCE [LARGE SCALE GENOMIC DNA]</scope>
    <source>
        <strain evidence="1 2">Hh39</strain>
    </source>
</reference>
<dbReference type="AlphaFoldDB" id="A0A3A5MLI7"/>
<organism evidence="1 2">
    <name type="scientific">Cryobacterium melibiosiphilum</name>
    <dbReference type="NCBI Taxonomy" id="995039"/>
    <lineage>
        <taxon>Bacteria</taxon>
        <taxon>Bacillati</taxon>
        <taxon>Actinomycetota</taxon>
        <taxon>Actinomycetes</taxon>
        <taxon>Micrococcales</taxon>
        <taxon>Microbacteriaceae</taxon>
        <taxon>Cryobacterium</taxon>
    </lineage>
</organism>
<name>A0A3A5MLI7_9MICO</name>
<evidence type="ECO:0000313" key="2">
    <source>
        <dbReference type="Proteomes" id="UP000272015"/>
    </source>
</evidence>
<dbReference type="EMBL" id="QZVS01000095">
    <property type="protein sequence ID" value="RJT85598.1"/>
    <property type="molecule type" value="Genomic_DNA"/>
</dbReference>
<proteinExistence type="predicted"/>
<protein>
    <submittedName>
        <fullName evidence="1">Uncharacterized protein</fullName>
    </submittedName>
</protein>
<evidence type="ECO:0000313" key="1">
    <source>
        <dbReference type="EMBL" id="RJT85598.1"/>
    </source>
</evidence>
<dbReference type="Proteomes" id="UP000272015">
    <property type="component" value="Unassembled WGS sequence"/>
</dbReference>
<comment type="caution">
    <text evidence="1">The sequence shown here is derived from an EMBL/GenBank/DDBJ whole genome shotgun (WGS) entry which is preliminary data.</text>
</comment>
<keyword evidence="2" id="KW-1185">Reference proteome</keyword>
<sequence length="303" mass="34411">MDVSLQFLVENSIDEDGRIEFTAKLLSNEGQVAPGIVSDWWSPPQSELSERILPDPVDLVKAFSDSRWATNVARAHWLWIEDGGEIRDDITSATATWVVEFFDELLSPETNFRVFLQDDGLDEESRGFLTPRNRFLLWLSLWNIASDLDGNLAMEVESIVKDDMPTSVREQPRTWWSEMRASANRLCEAARLGEVSALEPRTVAEEALISLATRQSYIDWASDSFENSNYQEIFDSLPRSPYDEAWEEVLPDLTGDADVEMVWDHHLQGIGDPDDLTNKILGIGDYRPSAWHTKFARAQANGQ</sequence>
<gene>
    <name evidence="1" type="ORF">D6T64_18390</name>
</gene>